<feature type="region of interest" description="Disordered" evidence="3">
    <location>
        <begin position="184"/>
        <end position="204"/>
    </location>
</feature>
<dbReference type="InterPro" id="IPR014730">
    <property type="entry name" value="ETF_a/b_N"/>
</dbReference>
<organism evidence="6 7">
    <name type="scientific">Geoalkalibacter halelectricus</name>
    <dbReference type="NCBI Taxonomy" id="2847045"/>
    <lineage>
        <taxon>Bacteria</taxon>
        <taxon>Pseudomonadati</taxon>
        <taxon>Thermodesulfobacteriota</taxon>
        <taxon>Desulfuromonadia</taxon>
        <taxon>Desulfuromonadales</taxon>
        <taxon>Geoalkalibacteraceae</taxon>
        <taxon>Geoalkalibacter</taxon>
    </lineage>
</organism>
<dbReference type="PANTHER" id="PTHR43153">
    <property type="entry name" value="ELECTRON TRANSFER FLAVOPROTEIN ALPHA"/>
    <property type="match status" value="1"/>
</dbReference>
<keyword evidence="2" id="KW-0813">Transport</keyword>
<keyword evidence="7" id="KW-1185">Reference proteome</keyword>
<evidence type="ECO:0000256" key="2">
    <source>
        <dbReference type="ARBA" id="ARBA00022982"/>
    </source>
</evidence>
<evidence type="ECO:0000313" key="7">
    <source>
        <dbReference type="Proteomes" id="UP001060414"/>
    </source>
</evidence>
<dbReference type="PANTHER" id="PTHR43153:SF1">
    <property type="entry name" value="ELECTRON TRANSFER FLAVOPROTEIN SUBUNIT ALPHA, MITOCHONDRIAL"/>
    <property type="match status" value="1"/>
</dbReference>
<dbReference type="Pfam" id="PF01012">
    <property type="entry name" value="ETF"/>
    <property type="match status" value="1"/>
</dbReference>
<dbReference type="InterPro" id="IPR014729">
    <property type="entry name" value="Rossmann-like_a/b/a_fold"/>
</dbReference>
<dbReference type="Proteomes" id="UP001060414">
    <property type="component" value="Chromosome"/>
</dbReference>
<evidence type="ECO:0000256" key="3">
    <source>
        <dbReference type="SAM" id="MobiDB-lite"/>
    </source>
</evidence>
<dbReference type="InterPro" id="IPR029035">
    <property type="entry name" value="DHS-like_NAD/FAD-binding_dom"/>
</dbReference>
<evidence type="ECO:0000259" key="5">
    <source>
        <dbReference type="Pfam" id="PF01012"/>
    </source>
</evidence>
<dbReference type="InterPro" id="IPR014731">
    <property type="entry name" value="ETF_asu_C"/>
</dbReference>
<gene>
    <name evidence="6" type="ORF">L9S41_14675</name>
</gene>
<dbReference type="EMBL" id="CP092109">
    <property type="protein sequence ID" value="UWZ78915.1"/>
    <property type="molecule type" value="Genomic_DNA"/>
</dbReference>
<sequence length="342" mass="35995">MAVGKSPQPFAPGPVLAVLDLPGGELEEIGKGLLSEASRLAKKLDVPWAALCLAGFAPQVPEQCGAYGTPRLLILPAAAAVVDSPDLLAAHIAEAARAQGAGVVLLPHNDLGHSLAPLLAAALAGPLFTEALACTREAQGLKLTRHALGRRVQEAWFWDGQGTLVLTAHPRILSAAVLPSMPRTTPEQVELSAPPSTAPGKTRILERIPPDPQTVDVSEAEVIFSAGLGCDQACFEQLLELCKLLNVSLGVTRPVYDLGWTGFERMVGQTGKTVAPRFYLALGISGSMHHFGGIKDSRRIISLNIDPKVPMFPNSDEGFVADLNAVMPLLLERVRSATGGTA</sequence>
<evidence type="ECO:0000259" key="4">
    <source>
        <dbReference type="Pfam" id="PF00766"/>
    </source>
</evidence>
<dbReference type="Gene3D" id="3.40.50.1220">
    <property type="entry name" value="TPP-binding domain"/>
    <property type="match status" value="1"/>
</dbReference>
<proteinExistence type="inferred from homology"/>
<feature type="domain" description="Electron transfer flavoprotein alpha subunit C-terminal" evidence="4">
    <location>
        <begin position="216"/>
        <end position="295"/>
    </location>
</feature>
<feature type="domain" description="Electron transfer flavoprotein alpha/beta-subunit N-terminal" evidence="5">
    <location>
        <begin position="23"/>
        <end position="188"/>
    </location>
</feature>
<protein>
    <submittedName>
        <fullName evidence="6">FAD-binding protein</fullName>
    </submittedName>
</protein>
<dbReference type="SUPFAM" id="SSF52402">
    <property type="entry name" value="Adenine nucleotide alpha hydrolases-like"/>
    <property type="match status" value="1"/>
</dbReference>
<reference evidence="6" key="1">
    <citation type="journal article" date="2022" name="Environ. Microbiol.">
        <title>Geoalkalibacter halelectricus SAP #1 sp. nov. possessing extracellular electron transfer and mineral#reducing capabilities from a haloalkaline environment.</title>
        <authorList>
            <person name="Yadav S."/>
            <person name="Singh R."/>
            <person name="Sundharam S.S."/>
            <person name="Chaudhary S."/>
            <person name="Krishnamurthi S."/>
            <person name="Patil S.A."/>
        </authorList>
    </citation>
    <scope>NUCLEOTIDE SEQUENCE</scope>
    <source>
        <strain evidence="6">SAP-1</strain>
    </source>
</reference>
<evidence type="ECO:0000313" key="6">
    <source>
        <dbReference type="EMBL" id="UWZ78915.1"/>
    </source>
</evidence>
<dbReference type="Pfam" id="PF00766">
    <property type="entry name" value="ETF_alpha"/>
    <property type="match status" value="1"/>
</dbReference>
<accession>A0ABY5ZIE8</accession>
<name>A0ABY5ZIE8_9BACT</name>
<dbReference type="RefSeq" id="WP_260747277.1">
    <property type="nucleotide sequence ID" value="NZ_CP092109.1"/>
</dbReference>
<comment type="similarity">
    <text evidence="1">Belongs to the ETF alpha-subunit/FixB family.</text>
</comment>
<evidence type="ECO:0000256" key="1">
    <source>
        <dbReference type="ARBA" id="ARBA00005817"/>
    </source>
</evidence>
<dbReference type="Gene3D" id="3.40.50.620">
    <property type="entry name" value="HUPs"/>
    <property type="match status" value="1"/>
</dbReference>
<keyword evidence="2" id="KW-0249">Electron transport</keyword>
<dbReference type="SUPFAM" id="SSF52467">
    <property type="entry name" value="DHS-like NAD/FAD-binding domain"/>
    <property type="match status" value="1"/>
</dbReference>
<dbReference type="InterPro" id="IPR001308">
    <property type="entry name" value="ETF_a/FixB"/>
</dbReference>